<name>A0A562SAG3_9BACT</name>
<dbReference type="EMBL" id="VLLE01000007">
    <property type="protein sequence ID" value="TWI78351.1"/>
    <property type="molecule type" value="Genomic_DNA"/>
</dbReference>
<feature type="signal peptide" evidence="1">
    <location>
        <begin position="1"/>
        <end position="19"/>
    </location>
</feature>
<dbReference type="GO" id="GO:0004560">
    <property type="term" value="F:alpha-L-fucosidase activity"/>
    <property type="evidence" value="ECO:0007669"/>
    <property type="project" value="InterPro"/>
</dbReference>
<reference evidence="5 6" key="1">
    <citation type="journal article" date="2015" name="Stand. Genomic Sci.">
        <title>Genomic Encyclopedia of Bacterial and Archaeal Type Strains, Phase III: the genomes of soil and plant-associated and newly described type strains.</title>
        <authorList>
            <person name="Whitman W.B."/>
            <person name="Woyke T."/>
            <person name="Klenk H.P."/>
            <person name="Zhou Y."/>
            <person name="Lilburn T.G."/>
            <person name="Beck B.J."/>
            <person name="De Vos P."/>
            <person name="Vandamme P."/>
            <person name="Eisen J.A."/>
            <person name="Garrity G."/>
            <person name="Hugenholtz P."/>
            <person name="Kyrpides N.C."/>
        </authorList>
    </citation>
    <scope>NUCLEOTIDE SEQUENCE [LARGE SCALE GENOMIC DNA]</scope>
    <source>
        <strain evidence="5 6">CGMCC 1.7271</strain>
    </source>
</reference>
<keyword evidence="6" id="KW-1185">Reference proteome</keyword>
<dbReference type="AlphaFoldDB" id="A0A562SAG3"/>
<dbReference type="RefSeq" id="WP_144888500.1">
    <property type="nucleotide sequence ID" value="NZ_VLLE01000007.1"/>
</dbReference>
<dbReference type="Pfam" id="PF21307">
    <property type="entry name" value="Glyco_hydro_95_C"/>
    <property type="match status" value="1"/>
</dbReference>
<dbReference type="PIRSF" id="PIRSF007663">
    <property type="entry name" value="UCP007663"/>
    <property type="match status" value="1"/>
</dbReference>
<evidence type="ECO:0000259" key="2">
    <source>
        <dbReference type="Pfam" id="PF14498"/>
    </source>
</evidence>
<feature type="domain" description="Glycosyl hydrolase family 95 N-terminal" evidence="2">
    <location>
        <begin position="27"/>
        <end position="269"/>
    </location>
</feature>
<dbReference type="SUPFAM" id="SSF48208">
    <property type="entry name" value="Six-hairpin glycosidases"/>
    <property type="match status" value="1"/>
</dbReference>
<feature type="domain" description="Alpha fucosidase A-like C-terminal" evidence="3">
    <location>
        <begin position="711"/>
        <end position="778"/>
    </location>
</feature>
<dbReference type="InterPro" id="IPR027414">
    <property type="entry name" value="GH95_N_dom"/>
</dbReference>
<protein>
    <submittedName>
        <fullName evidence="5">Alpha-L-fucosidase 2</fullName>
    </submittedName>
</protein>
<evidence type="ECO:0000259" key="4">
    <source>
        <dbReference type="Pfam" id="PF22124"/>
    </source>
</evidence>
<dbReference type="Pfam" id="PF22124">
    <property type="entry name" value="Glyco_hydro_95_cat"/>
    <property type="match status" value="1"/>
</dbReference>
<organism evidence="5 6">
    <name type="scientific">Lacibacter cauensis</name>
    <dbReference type="NCBI Taxonomy" id="510947"/>
    <lineage>
        <taxon>Bacteria</taxon>
        <taxon>Pseudomonadati</taxon>
        <taxon>Bacteroidota</taxon>
        <taxon>Chitinophagia</taxon>
        <taxon>Chitinophagales</taxon>
        <taxon>Chitinophagaceae</taxon>
        <taxon>Lacibacter</taxon>
    </lineage>
</organism>
<dbReference type="Proteomes" id="UP000316167">
    <property type="component" value="Unassembled WGS sequence"/>
</dbReference>
<evidence type="ECO:0000256" key="1">
    <source>
        <dbReference type="SAM" id="SignalP"/>
    </source>
</evidence>
<evidence type="ECO:0000313" key="5">
    <source>
        <dbReference type="EMBL" id="TWI78351.1"/>
    </source>
</evidence>
<dbReference type="PANTHER" id="PTHR31084:SF0">
    <property type="entry name" value="ALPHA-L-FUCOSIDASE 2"/>
    <property type="match status" value="1"/>
</dbReference>
<evidence type="ECO:0000259" key="3">
    <source>
        <dbReference type="Pfam" id="PF21307"/>
    </source>
</evidence>
<proteinExistence type="predicted"/>
<gene>
    <name evidence="5" type="ORF">IQ13_4036</name>
</gene>
<evidence type="ECO:0000313" key="6">
    <source>
        <dbReference type="Proteomes" id="UP000316167"/>
    </source>
</evidence>
<dbReference type="InterPro" id="IPR049053">
    <property type="entry name" value="AFCA-like_C"/>
</dbReference>
<dbReference type="Gene3D" id="1.50.10.10">
    <property type="match status" value="1"/>
</dbReference>
<dbReference type="PANTHER" id="PTHR31084">
    <property type="entry name" value="ALPHA-L-FUCOSIDASE 2"/>
    <property type="match status" value="1"/>
</dbReference>
<dbReference type="InterPro" id="IPR012341">
    <property type="entry name" value="6hp_glycosidase-like_sf"/>
</dbReference>
<feature type="chain" id="PRO_5022016698" evidence="1">
    <location>
        <begin position="20"/>
        <end position="792"/>
    </location>
</feature>
<keyword evidence="1" id="KW-0732">Signal</keyword>
<dbReference type="GO" id="GO:0005975">
    <property type="term" value="P:carbohydrate metabolic process"/>
    <property type="evidence" value="ECO:0007669"/>
    <property type="project" value="InterPro"/>
</dbReference>
<comment type="caution">
    <text evidence="5">The sequence shown here is derived from an EMBL/GenBank/DDBJ whole genome shotgun (WGS) entry which is preliminary data.</text>
</comment>
<dbReference type="InterPro" id="IPR054363">
    <property type="entry name" value="GH95_cat"/>
</dbReference>
<dbReference type="InterPro" id="IPR008928">
    <property type="entry name" value="6-hairpin_glycosidase_sf"/>
</dbReference>
<feature type="domain" description="Glycosyl hydrolase family 95 catalytic" evidence="4">
    <location>
        <begin position="299"/>
        <end position="709"/>
    </location>
</feature>
<dbReference type="Pfam" id="PF14498">
    <property type="entry name" value="Glyco_hyd_65N_2"/>
    <property type="match status" value="1"/>
</dbReference>
<dbReference type="InterPro" id="IPR016518">
    <property type="entry name" value="Alpha-L-fucosidase"/>
</dbReference>
<sequence length="792" mass="88370">MKKKLLTVSLLLWAHILFAQRNDVTVRFDAPATHFTQSLPLGNGRLGAMMFGDTKKERIALNEISLWSGGPQDADNENAYQFLKPIQEYLLAGNNKAAQELLQKNFIAKGKGSGHGRGANDKYGAYQTMGDLFISWKDSNAAVSNYSRVLDLEKATATTTFTRNAATFTEELFTDFVHDITWVRLSTTKKGSINVVLALYRKENAQIKTKKNTIAMMGQLPSGADKGMQFVTIAQPTVKDGTIRQEGNELVIENATECWVKISSVTNYEYATGNLSANDIIEKAFQYIEKTKQTSFAVAQQKSTVAYQKLFNRCRWNMPDSKPGTGFTTNQRLINYNNGDEDLQLPVLYFNFGRYLLISSSRPGLLPANLQGLWAVEYQTPWNGDYHLNINVQMNYWPAELTNLGALAEPMHRFTSSLVSNGKKTAKAYYNANGWVAHVISNPWFFTSPGEGASWGSTLTGGAWLCEHIWEHYRFTKDTAFLRKYYPVLKGAAQFLQSILIKEPTHGWLVTAPSNSPEHAYKMPNGFIGNTVMGPTMDMQISRELFNACINASTVLQTDVEWRSELMSTVKQLAPNQIGAKGDLNEWLNDWDDAEPTHRHVSHLYGLHPYDEISIRKTPALAEAVKQTLLQRGDAGTGWSMAWKINFWARLHDGEHALRLFKQLVKPVAGGDEIKMSGGGGTYSNLFCAHPPFQIDGNFGATAGLAEMLLQSNDEEIELLPALPAAWYTGNVKGLCARNGFDVNIEWKDGQLVSCSLLSKAGNKVALLYKGKTIRLKTVKGKTYRFALNDFK</sequence>
<dbReference type="OrthoDB" id="9768507at2"/>
<accession>A0A562SAG3</accession>